<feature type="compositionally biased region" description="Polar residues" evidence="11">
    <location>
        <begin position="646"/>
        <end position="665"/>
    </location>
</feature>
<dbReference type="PANTHER" id="PTHR43077:SF10">
    <property type="entry name" value="TRANSPORT PERMEASE PROTEIN"/>
    <property type="match status" value="1"/>
</dbReference>
<evidence type="ECO:0000256" key="9">
    <source>
        <dbReference type="ARBA" id="ARBA00046722"/>
    </source>
</evidence>
<dbReference type="NCBIfam" id="TIGR03929">
    <property type="entry name" value="T7_esaA_Nterm"/>
    <property type="match status" value="1"/>
</dbReference>
<protein>
    <recommendedName>
        <fullName evidence="3">Type VII secretion system accessory factor EsaA</fullName>
    </recommendedName>
</protein>
<feature type="compositionally biased region" description="Low complexity" evidence="11">
    <location>
        <begin position="624"/>
        <end position="640"/>
    </location>
</feature>
<dbReference type="AlphaFoldDB" id="A0A150K6R2"/>
<dbReference type="PANTHER" id="PTHR43077">
    <property type="entry name" value="TRANSPORT PERMEASE YVFS-RELATED"/>
    <property type="match status" value="1"/>
</dbReference>
<dbReference type="InterPro" id="IPR051328">
    <property type="entry name" value="T7SS_ABC-Transporter"/>
</dbReference>
<feature type="compositionally biased region" description="Basic and acidic residues" evidence="11">
    <location>
        <begin position="530"/>
        <end position="554"/>
    </location>
</feature>
<evidence type="ECO:0000256" key="12">
    <source>
        <dbReference type="SAM" id="Phobius"/>
    </source>
</evidence>
<comment type="subcellular location">
    <subcellularLocation>
        <location evidence="1">Cell membrane</location>
        <topology evidence="1">Multi-pass membrane protein</topology>
    </subcellularLocation>
</comment>
<keyword evidence="13" id="KW-0732">Signal</keyword>
<comment type="subunit">
    <text evidence="9">Homodimer. Interacts with EssB.</text>
</comment>
<dbReference type="InterPro" id="IPR023838">
    <property type="entry name" value="T7SS_EsaA"/>
</dbReference>
<feature type="signal peptide" evidence="13">
    <location>
        <begin position="1"/>
        <end position="17"/>
    </location>
</feature>
<feature type="coiled-coil region" evidence="10">
    <location>
        <begin position="840"/>
        <end position="874"/>
    </location>
</feature>
<feature type="transmembrane region" description="Helical" evidence="12">
    <location>
        <begin position="1022"/>
        <end position="1042"/>
    </location>
</feature>
<keyword evidence="6 12" id="KW-1133">Transmembrane helix</keyword>
<evidence type="ECO:0000256" key="13">
    <source>
        <dbReference type="SAM" id="SignalP"/>
    </source>
</evidence>
<feature type="transmembrane region" description="Helical" evidence="12">
    <location>
        <begin position="1095"/>
        <end position="1117"/>
    </location>
</feature>
<dbReference type="Gene3D" id="3.40.1710.10">
    <property type="entry name" value="abc type-2 transporter like domain"/>
    <property type="match status" value="1"/>
</dbReference>
<feature type="compositionally biased region" description="Polar residues" evidence="11">
    <location>
        <begin position="609"/>
        <end position="623"/>
    </location>
</feature>
<comment type="caution">
    <text evidence="14">The sequence shown here is derived from an EMBL/GenBank/DDBJ whole genome shotgun (WGS) entry which is preliminary data.</text>
</comment>
<evidence type="ECO:0000256" key="6">
    <source>
        <dbReference type="ARBA" id="ARBA00022989"/>
    </source>
</evidence>
<evidence type="ECO:0000256" key="8">
    <source>
        <dbReference type="ARBA" id="ARBA00023136"/>
    </source>
</evidence>
<accession>A0A150K6R2</accession>
<sequence>MFLLFILVLTSGSSYFALDAAKQGATSDDDRKMAVALVNEDEGGQFNGKKYTFGNEFVKSIEKDNSQDWYVVSRGVAENGLNDNTYNMMIVIPSDFTKRALSIDSKNPQNIVLDYKVNASDSSALKAKAEKTAGSILENFNRRIIDVYFASVLGNLHDAQDNVSALVNEEKQHTSDYMTHVNAPIAGYTGQFATVQDRSQLSKEAFKGFQDLLESNSSVLADGKKEGDSLQNDYLDYVKMKSMTDSLAKIFTDRLLSLNDALTSEAVKQQLDSLHLGNEAVRAQFSNKTGENANIRFESDTIRQYLANTANALRAQQHDLDTALQSDLKQSISGQLQKNFSAGDQKVPLNRFFDGPDKAIRAAIEREIEKLPALKLEEIENAGLDESVSSGLKNVISVTKQYGEEFGYTPLAKNETLPIVKQVQDIKKNLEENGLVLTDEVADLPEMKKDGQMFTLQIPDAFTLETLTLVLPGGEEKTYGADDVKNNGVALPKTAQGPFSVKAKVVLKKDREDAVKLFEPVAWSWKIKQEDAGDSKGKTGDDGSSQKKNGKMEKSSTAGNTRTKAVNTNQGRTTVIRTSESAGGNANSGAGDKGDGGSKGSGSSDGGNPANSSTGTGNKAGNTDNGPGAGNEAGNAPDNGSGTGNGAFNTPGNGSGTGTANDNPGNGTGSGAGNAPVNGSGTGNGAGNTDNGTGTGTGTDPQNPGNGDAGNGGTGDTSGNAGGTQQQEPVTIVNNTISHQAMAMLTDDPENKLMKSLNETIREYQKTAMLYELYFGKNADDLAGAGSLKDAATEDSLYYLFNKQNIADVLAAYIAGQISEDVRAQTAALKNKTDGWLQLVEETQRHADQMASQIQAATAQAENMNTAIAATLQQLDDWRQTSLNLQKDNGQMAESMGKEGTMAVSLGDRLTTLLATSESLKEVSEHNLHAADTVFTTFDEIDKQAGDIKTSGQTLVKRANSLSDNLLNKLSDDEKFAKNFAGVLANSRIGNRPNEDLLNFLSNPVQTKNSGTIVAKDSFVPYYLVLIFFISALFTAYVLSTIEKRRASGSSFEEEKPLYAANMPAAFLIAGTGIAEGLLIGAISAAYLHIAEDKYLPWIGLSVAISFSMVAVAAYLLRQLKMAGMFILLMVLCLYLFLTDTLGIHFDPSSAAAMWQRVSPLQYIQDLLAGFDSRNVDSVRYLIVLVSAGLLAEIGQLFVLNRFTKAGEAEEDDVHQAL</sequence>
<keyword evidence="5 12" id="KW-0812">Transmembrane</keyword>
<dbReference type="Proteomes" id="UP000075304">
    <property type="component" value="Unassembled WGS sequence"/>
</dbReference>
<keyword evidence="8 12" id="KW-0472">Membrane</keyword>
<evidence type="ECO:0000256" key="1">
    <source>
        <dbReference type="ARBA" id="ARBA00004651"/>
    </source>
</evidence>
<feature type="transmembrane region" description="Helical" evidence="12">
    <location>
        <begin position="1063"/>
        <end position="1089"/>
    </location>
</feature>
<gene>
    <name evidence="14" type="ORF">B4099_0372</name>
</gene>
<reference evidence="14 15" key="1">
    <citation type="submission" date="2016-01" db="EMBL/GenBank/DDBJ databases">
        <title>Genome Sequences of Twelve Sporeforming Bacillus Species Isolated from Foods.</title>
        <authorList>
            <person name="Berendsen E.M."/>
            <person name="Wells-Bennik M.H."/>
            <person name="Krawcyk A.O."/>
            <person name="De Jong A."/>
            <person name="Holsappel S."/>
            <person name="Eijlander R.T."/>
            <person name="Kuipers O.P."/>
        </authorList>
    </citation>
    <scope>NUCLEOTIDE SEQUENCE [LARGE SCALE GENOMIC DNA]</scope>
    <source>
        <strain evidence="14 15">B4099</strain>
    </source>
</reference>
<keyword evidence="10" id="KW-0175">Coiled coil</keyword>
<evidence type="ECO:0000256" key="2">
    <source>
        <dbReference type="ARBA" id="ARBA00008338"/>
    </source>
</evidence>
<evidence type="ECO:0000313" key="14">
    <source>
        <dbReference type="EMBL" id="KYC65225.1"/>
    </source>
</evidence>
<keyword evidence="7" id="KW-0843">Virulence</keyword>
<feature type="transmembrane region" description="Helical" evidence="12">
    <location>
        <begin position="1181"/>
        <end position="1200"/>
    </location>
</feature>
<dbReference type="PATRIC" id="fig|1398.25.peg.435"/>
<evidence type="ECO:0000256" key="10">
    <source>
        <dbReference type="SAM" id="Coils"/>
    </source>
</evidence>
<evidence type="ECO:0000256" key="7">
    <source>
        <dbReference type="ARBA" id="ARBA00023026"/>
    </source>
</evidence>
<feature type="chain" id="PRO_5038959527" description="Type VII secretion system accessory factor EsaA" evidence="13">
    <location>
        <begin position="18"/>
        <end position="1218"/>
    </location>
</feature>
<feature type="compositionally biased region" description="Polar residues" evidence="11">
    <location>
        <begin position="555"/>
        <end position="580"/>
    </location>
</feature>
<dbReference type="EMBL" id="LQYI01000091">
    <property type="protein sequence ID" value="KYC65225.1"/>
    <property type="molecule type" value="Genomic_DNA"/>
</dbReference>
<organism evidence="14 15">
    <name type="scientific">Heyndrickxia coagulans</name>
    <name type="common">Weizmannia coagulans</name>
    <dbReference type="NCBI Taxonomy" id="1398"/>
    <lineage>
        <taxon>Bacteria</taxon>
        <taxon>Bacillati</taxon>
        <taxon>Bacillota</taxon>
        <taxon>Bacilli</taxon>
        <taxon>Bacillales</taxon>
        <taxon>Bacillaceae</taxon>
        <taxon>Heyndrickxia</taxon>
    </lineage>
</organism>
<proteinExistence type="inferred from homology"/>
<evidence type="ECO:0000256" key="5">
    <source>
        <dbReference type="ARBA" id="ARBA00022692"/>
    </source>
</evidence>
<feature type="compositionally biased region" description="Low complexity" evidence="11">
    <location>
        <begin position="687"/>
        <end position="706"/>
    </location>
</feature>
<evidence type="ECO:0000313" key="15">
    <source>
        <dbReference type="Proteomes" id="UP000075304"/>
    </source>
</evidence>
<feature type="compositionally biased region" description="Low complexity" evidence="11">
    <location>
        <begin position="581"/>
        <end position="590"/>
    </location>
</feature>
<feature type="region of interest" description="Disordered" evidence="11">
    <location>
        <begin position="530"/>
        <end position="726"/>
    </location>
</feature>
<evidence type="ECO:0000256" key="11">
    <source>
        <dbReference type="SAM" id="MobiDB-lite"/>
    </source>
</evidence>
<feature type="transmembrane region" description="Helical" evidence="12">
    <location>
        <begin position="1124"/>
        <end position="1146"/>
    </location>
</feature>
<comment type="similarity">
    <text evidence="2">Belongs to the EsaA family.</text>
</comment>
<dbReference type="GO" id="GO:0005886">
    <property type="term" value="C:plasma membrane"/>
    <property type="evidence" value="ECO:0007669"/>
    <property type="project" value="UniProtKB-SubCell"/>
</dbReference>
<keyword evidence="4" id="KW-1003">Cell membrane</keyword>
<evidence type="ECO:0000256" key="3">
    <source>
        <dbReference type="ARBA" id="ARBA00020819"/>
    </source>
</evidence>
<name>A0A150K6R2_HEYCO</name>
<feature type="compositionally biased region" description="Gly residues" evidence="11">
    <location>
        <begin position="707"/>
        <end position="722"/>
    </location>
</feature>
<evidence type="ECO:0000256" key="4">
    <source>
        <dbReference type="ARBA" id="ARBA00022475"/>
    </source>
</evidence>